<keyword evidence="3" id="KW-0406">Ion transport</keyword>
<accession>F6G1A0</accession>
<protein>
    <submittedName>
        <fullName evidence="3">Putative osmosensitive k+ channel his kinase sensoruniversal stress protein (Usp)</fullName>
    </submittedName>
</protein>
<dbReference type="KEGG" id="rsn:RSPO_c01604"/>
<dbReference type="Gene3D" id="3.40.50.620">
    <property type="entry name" value="HUPs"/>
    <property type="match status" value="1"/>
</dbReference>
<organism evidence="3 4">
    <name type="scientific">Ralstonia solanacearum (strain Po82)</name>
    <dbReference type="NCBI Taxonomy" id="1031711"/>
    <lineage>
        <taxon>Bacteria</taxon>
        <taxon>Pseudomonadati</taxon>
        <taxon>Pseudomonadota</taxon>
        <taxon>Betaproteobacteria</taxon>
        <taxon>Burkholderiales</taxon>
        <taxon>Burkholderiaceae</taxon>
        <taxon>Ralstonia</taxon>
        <taxon>Ralstonia solanacearum species complex</taxon>
    </lineage>
</organism>
<evidence type="ECO:0000259" key="2">
    <source>
        <dbReference type="Pfam" id="PF00582"/>
    </source>
</evidence>
<feature type="domain" description="UspA" evidence="2">
    <location>
        <begin position="20"/>
        <end position="165"/>
    </location>
</feature>
<keyword evidence="3" id="KW-0813">Transport</keyword>
<dbReference type="SUPFAM" id="SSF52402">
    <property type="entry name" value="Adenine nucleotide alpha hydrolases-like"/>
    <property type="match status" value="1"/>
</dbReference>
<dbReference type="PANTHER" id="PTHR46268:SF15">
    <property type="entry name" value="UNIVERSAL STRESS PROTEIN HP_0031"/>
    <property type="match status" value="1"/>
</dbReference>
<evidence type="ECO:0000313" key="4">
    <source>
        <dbReference type="Proteomes" id="UP000007953"/>
    </source>
</evidence>
<dbReference type="EMBL" id="CP002819">
    <property type="protein sequence ID" value="AEG68904.1"/>
    <property type="molecule type" value="Genomic_DNA"/>
</dbReference>
<gene>
    <name evidence="3" type="ordered locus">RSPO_c01604</name>
</gene>
<dbReference type="PATRIC" id="fig|1031711.3.peg.1560"/>
<name>F6G1A0_RALS8</name>
<proteinExistence type="inferred from homology"/>
<sequence>MEARAPILRVPIASMRRRVMYERILVALDGSPTSDRALAEAIGLARRLDAELVVAHVVDNGFIKYDVGYIDVGGFMELLREQGKQIVASGLDQAKKAGVRARTLLVDDPLASFDVGLAIDAAAREAGAQLLVLGTHGRRGVRRLLLGSVAESVARQSSLPVLLVRGVHAESAERVSEGVTHVVAA</sequence>
<dbReference type="PRINTS" id="PR01438">
    <property type="entry name" value="UNVRSLSTRESS"/>
</dbReference>
<dbReference type="InterPro" id="IPR006015">
    <property type="entry name" value="Universal_stress_UspA"/>
</dbReference>
<keyword evidence="3" id="KW-0808">Transferase</keyword>
<reference evidence="3 4" key="1">
    <citation type="journal article" date="2011" name="J. Bacteriol.">
        <title>Complete genome sequence of the plant pathogen Ralstonia solanacearum strain Po82.</title>
        <authorList>
            <person name="Xu J."/>
            <person name="Zheng H.J."/>
            <person name="Liu L."/>
            <person name="Pan Z.C."/>
            <person name="Prior P."/>
            <person name="Tang B."/>
            <person name="Xu J.S."/>
            <person name="Zhang H."/>
            <person name="Tian Q."/>
            <person name="Zhang L.Q."/>
            <person name="Feng J."/>
        </authorList>
    </citation>
    <scope>NUCLEOTIDE SEQUENCE [LARGE SCALE GENOMIC DNA]</scope>
    <source>
        <strain evidence="3 4">Po82</strain>
    </source>
</reference>
<dbReference type="InterPro" id="IPR014729">
    <property type="entry name" value="Rossmann-like_a/b/a_fold"/>
</dbReference>
<dbReference type="InterPro" id="IPR006016">
    <property type="entry name" value="UspA"/>
</dbReference>
<dbReference type="eggNOG" id="COG0589">
    <property type="taxonomic scope" value="Bacteria"/>
</dbReference>
<evidence type="ECO:0000313" key="3">
    <source>
        <dbReference type="EMBL" id="AEG68904.1"/>
    </source>
</evidence>
<comment type="similarity">
    <text evidence="1">Belongs to the universal stress protein A family.</text>
</comment>
<dbReference type="GO" id="GO:0034220">
    <property type="term" value="P:monoatomic ion transmembrane transport"/>
    <property type="evidence" value="ECO:0007669"/>
    <property type="project" value="UniProtKB-KW"/>
</dbReference>
<dbReference type="Proteomes" id="UP000007953">
    <property type="component" value="Chromosome"/>
</dbReference>
<dbReference type="HOGENOM" id="CLU_049301_11_0_4"/>
<dbReference type="CDD" id="cd00293">
    <property type="entry name" value="USP-like"/>
    <property type="match status" value="1"/>
</dbReference>
<dbReference type="Pfam" id="PF00582">
    <property type="entry name" value="Usp"/>
    <property type="match status" value="1"/>
</dbReference>
<keyword evidence="3" id="KW-0407">Ion channel</keyword>
<dbReference type="PANTHER" id="PTHR46268">
    <property type="entry name" value="STRESS RESPONSE PROTEIN NHAX"/>
    <property type="match status" value="1"/>
</dbReference>
<evidence type="ECO:0000256" key="1">
    <source>
        <dbReference type="ARBA" id="ARBA00008791"/>
    </source>
</evidence>
<dbReference type="AlphaFoldDB" id="F6G1A0"/>
<keyword evidence="3" id="KW-0418">Kinase</keyword>
<dbReference type="GO" id="GO:0016301">
    <property type="term" value="F:kinase activity"/>
    <property type="evidence" value="ECO:0007669"/>
    <property type="project" value="UniProtKB-KW"/>
</dbReference>